<keyword evidence="4" id="KW-1185">Reference proteome</keyword>
<dbReference type="InterPro" id="IPR043128">
    <property type="entry name" value="Rev_trsase/Diguanyl_cyclase"/>
</dbReference>
<dbReference type="CDD" id="cd01949">
    <property type="entry name" value="GGDEF"/>
    <property type="match status" value="1"/>
</dbReference>
<dbReference type="NCBIfam" id="TIGR00254">
    <property type="entry name" value="GGDEF"/>
    <property type="match status" value="1"/>
</dbReference>
<dbReference type="GO" id="GO:1902201">
    <property type="term" value="P:negative regulation of bacterial-type flagellum-dependent cell motility"/>
    <property type="evidence" value="ECO:0007669"/>
    <property type="project" value="TreeGrafter"/>
</dbReference>
<name>A0A7Y0EE28_9CLOT</name>
<keyword evidence="1" id="KW-0472">Membrane</keyword>
<dbReference type="Gene3D" id="3.30.70.270">
    <property type="match status" value="1"/>
</dbReference>
<dbReference type="PANTHER" id="PTHR45138:SF9">
    <property type="entry name" value="DIGUANYLATE CYCLASE DGCM-RELATED"/>
    <property type="match status" value="1"/>
</dbReference>
<dbReference type="GO" id="GO:0052621">
    <property type="term" value="F:diguanylate cyclase activity"/>
    <property type="evidence" value="ECO:0007669"/>
    <property type="project" value="TreeGrafter"/>
</dbReference>
<dbReference type="RefSeq" id="WP_169296430.1">
    <property type="nucleotide sequence ID" value="NZ_JABBNI010000008.1"/>
</dbReference>
<feature type="transmembrane region" description="Helical" evidence="1">
    <location>
        <begin position="142"/>
        <end position="163"/>
    </location>
</feature>
<evidence type="ECO:0000313" key="3">
    <source>
        <dbReference type="EMBL" id="NMM61819.1"/>
    </source>
</evidence>
<dbReference type="Pfam" id="PF00990">
    <property type="entry name" value="GGDEF"/>
    <property type="match status" value="1"/>
</dbReference>
<proteinExistence type="predicted"/>
<evidence type="ECO:0000313" key="4">
    <source>
        <dbReference type="Proteomes" id="UP000537131"/>
    </source>
</evidence>
<dbReference type="InterPro" id="IPR029787">
    <property type="entry name" value="Nucleotide_cyclase"/>
</dbReference>
<dbReference type="SUPFAM" id="SSF55073">
    <property type="entry name" value="Nucleotide cyclase"/>
    <property type="match status" value="1"/>
</dbReference>
<feature type="transmembrane region" description="Helical" evidence="1">
    <location>
        <begin position="108"/>
        <end position="127"/>
    </location>
</feature>
<organism evidence="3 4">
    <name type="scientific">Clostridium muellerianum</name>
    <dbReference type="NCBI Taxonomy" id="2716538"/>
    <lineage>
        <taxon>Bacteria</taxon>
        <taxon>Bacillati</taxon>
        <taxon>Bacillota</taxon>
        <taxon>Clostridia</taxon>
        <taxon>Eubacteriales</taxon>
        <taxon>Clostridiaceae</taxon>
        <taxon>Clostridium</taxon>
    </lineage>
</organism>
<sequence length="383" mass="45254">MNLFLRIDNNIIAIVVSIIFLKNITNSLDKKETKNRVFVAIFTLNTIQLIDETLTCIINRQPYTWLIPISAILHVFLYTLAPIITYMWYVFANLWINKKTNYKWKNNIFLLLPVIINTFLAILSPILKLEFYIDNSNIYQRGFLFFVPSVMSYFYLFCGFIIIYTNKNKLTKIEFLPLLLFGVFPSIASLIQIMFYGPLLMWSSIAFSLIILYLYIQQQMIHIDHLTGAWTREKFYNYLNYRIKQKKPKNFSIAFIDLNDFKKINDTFGHNEGDHALINVVLIIKDILKKDDFITRYGGDEFVLFLNVDSKQEVEELITKIYDALANYNNNSNVDYELNLSCGYELYDFSKPMTADEYIDYVDKLMYRDKNIRKLKNKVLPID</sequence>
<dbReference type="GO" id="GO:0043709">
    <property type="term" value="P:cell adhesion involved in single-species biofilm formation"/>
    <property type="evidence" value="ECO:0007669"/>
    <property type="project" value="TreeGrafter"/>
</dbReference>
<feature type="transmembrane region" description="Helical" evidence="1">
    <location>
        <begin position="6"/>
        <end position="25"/>
    </location>
</feature>
<dbReference type="GO" id="GO:0005886">
    <property type="term" value="C:plasma membrane"/>
    <property type="evidence" value="ECO:0007669"/>
    <property type="project" value="TreeGrafter"/>
</dbReference>
<dbReference type="SMART" id="SM00267">
    <property type="entry name" value="GGDEF"/>
    <property type="match status" value="1"/>
</dbReference>
<dbReference type="InterPro" id="IPR000160">
    <property type="entry name" value="GGDEF_dom"/>
</dbReference>
<reference evidence="3 4" key="2">
    <citation type="submission" date="2020-06" db="EMBL/GenBank/DDBJ databases">
        <title>Complete Genome Sequence of Clostridium muelleri sp. nov. P21T, an Acid-Alcohol Producing Acetogen Isolated from Old Hay.</title>
        <authorList>
            <person name="Duncan K.E."/>
            <person name="Tanner R.S."/>
        </authorList>
    </citation>
    <scope>NUCLEOTIDE SEQUENCE [LARGE SCALE GENOMIC DNA]</scope>
    <source>
        <strain evidence="3 4">P21</strain>
    </source>
</reference>
<gene>
    <name evidence="3" type="ORF">HBE96_03770</name>
</gene>
<dbReference type="EMBL" id="JABBNI010000008">
    <property type="protein sequence ID" value="NMM61819.1"/>
    <property type="molecule type" value="Genomic_DNA"/>
</dbReference>
<feature type="domain" description="GGDEF" evidence="2">
    <location>
        <begin position="249"/>
        <end position="383"/>
    </location>
</feature>
<dbReference type="PROSITE" id="PS50887">
    <property type="entry name" value="GGDEF"/>
    <property type="match status" value="1"/>
</dbReference>
<dbReference type="InterPro" id="IPR050469">
    <property type="entry name" value="Diguanylate_Cyclase"/>
</dbReference>
<protein>
    <submittedName>
        <fullName evidence="3">Diguanylate cyclase</fullName>
    </submittedName>
</protein>
<feature type="transmembrane region" description="Helical" evidence="1">
    <location>
        <begin position="199"/>
        <end position="216"/>
    </location>
</feature>
<dbReference type="AlphaFoldDB" id="A0A7Y0EE28"/>
<dbReference type="Proteomes" id="UP000537131">
    <property type="component" value="Unassembled WGS sequence"/>
</dbReference>
<evidence type="ECO:0000256" key="1">
    <source>
        <dbReference type="SAM" id="Phobius"/>
    </source>
</evidence>
<accession>A0A7Y0EE28</accession>
<keyword evidence="1" id="KW-0812">Transmembrane</keyword>
<reference evidence="3 4" key="1">
    <citation type="submission" date="2020-04" db="EMBL/GenBank/DDBJ databases">
        <authorList>
            <person name="Doyle D.A."/>
        </authorList>
    </citation>
    <scope>NUCLEOTIDE SEQUENCE [LARGE SCALE GENOMIC DNA]</scope>
    <source>
        <strain evidence="3 4">P21</strain>
    </source>
</reference>
<feature type="transmembrane region" description="Helical" evidence="1">
    <location>
        <begin position="175"/>
        <end position="193"/>
    </location>
</feature>
<dbReference type="PANTHER" id="PTHR45138">
    <property type="entry name" value="REGULATORY COMPONENTS OF SENSORY TRANSDUCTION SYSTEM"/>
    <property type="match status" value="1"/>
</dbReference>
<comment type="caution">
    <text evidence="3">The sequence shown here is derived from an EMBL/GenBank/DDBJ whole genome shotgun (WGS) entry which is preliminary data.</text>
</comment>
<evidence type="ECO:0000259" key="2">
    <source>
        <dbReference type="PROSITE" id="PS50887"/>
    </source>
</evidence>
<feature type="transmembrane region" description="Helical" evidence="1">
    <location>
        <begin position="37"/>
        <end position="60"/>
    </location>
</feature>
<keyword evidence="1" id="KW-1133">Transmembrane helix</keyword>
<feature type="transmembrane region" description="Helical" evidence="1">
    <location>
        <begin position="72"/>
        <end position="96"/>
    </location>
</feature>